<feature type="signal peptide" evidence="1">
    <location>
        <begin position="1"/>
        <end position="23"/>
    </location>
</feature>
<dbReference type="EMBL" id="JALNMH010000026">
    <property type="protein sequence ID" value="MCK7595627.1"/>
    <property type="molecule type" value="Genomic_DNA"/>
</dbReference>
<reference evidence="2" key="1">
    <citation type="submission" date="2022-04" db="EMBL/GenBank/DDBJ databases">
        <title>Lysobacter sp. CAU 1642 isolated from sea sand.</title>
        <authorList>
            <person name="Kim W."/>
        </authorList>
    </citation>
    <scope>NUCLEOTIDE SEQUENCE</scope>
    <source>
        <strain evidence="2">CAU 1642</strain>
    </source>
</reference>
<comment type="caution">
    <text evidence="2">The sequence shown here is derived from an EMBL/GenBank/DDBJ whole genome shotgun (WGS) entry which is preliminary data.</text>
</comment>
<keyword evidence="3" id="KW-1185">Reference proteome</keyword>
<gene>
    <name evidence="2" type="ORF">M0G41_18420</name>
</gene>
<accession>A0ABT0GM55</accession>
<proteinExistence type="predicted"/>
<evidence type="ECO:0000313" key="2">
    <source>
        <dbReference type="EMBL" id="MCK7595627.1"/>
    </source>
</evidence>
<dbReference type="Proteomes" id="UP001431449">
    <property type="component" value="Unassembled WGS sequence"/>
</dbReference>
<sequence>MTSRWALTITLLLALCIPATSMAFDLDENFMLVLRESEGANEPKFGYKPVGPSTGVLDNGEEFVIDMAWFNLIGDIHVRFVVDAPDSMSNIEAAEFKSTGLTPEAAVRTAMTNIKKRYGAPTSEPWEAGIFIVSGDSPDFDSSYFLDASFWHELLGKFPDGLVVGVPKRGGLIYAPVNDEEAVETLERSIVSLYESSGAMRVSSALYRYDGTWKVHQAPGVSSRRITTH</sequence>
<name>A0ABT0GM55_9GAMM</name>
<organism evidence="2 3">
    <name type="scientific">Pseudomarimonas salicorniae</name>
    <dbReference type="NCBI Taxonomy" id="2933270"/>
    <lineage>
        <taxon>Bacteria</taxon>
        <taxon>Pseudomonadati</taxon>
        <taxon>Pseudomonadota</taxon>
        <taxon>Gammaproteobacteria</taxon>
        <taxon>Lysobacterales</taxon>
        <taxon>Lysobacteraceae</taxon>
        <taxon>Pseudomarimonas</taxon>
    </lineage>
</organism>
<dbReference type="RefSeq" id="WP_248211697.1">
    <property type="nucleotide sequence ID" value="NZ_JALNMH010000026.1"/>
</dbReference>
<protein>
    <submittedName>
        <fullName evidence="2">Uncharacterized protein</fullName>
    </submittedName>
</protein>
<evidence type="ECO:0000313" key="3">
    <source>
        <dbReference type="Proteomes" id="UP001431449"/>
    </source>
</evidence>
<feature type="chain" id="PRO_5047059001" evidence="1">
    <location>
        <begin position="24"/>
        <end position="229"/>
    </location>
</feature>
<evidence type="ECO:0000256" key="1">
    <source>
        <dbReference type="SAM" id="SignalP"/>
    </source>
</evidence>
<keyword evidence="1" id="KW-0732">Signal</keyword>